<dbReference type="RefSeq" id="WP_133352492.1">
    <property type="nucleotide sequence ID" value="NZ_SMZQ01000022.1"/>
</dbReference>
<protein>
    <submittedName>
        <fullName evidence="1">Uncharacterized protein</fullName>
    </submittedName>
</protein>
<accession>A0A4R5XJS6</accession>
<dbReference type="OrthoDB" id="7595944at2"/>
<reference evidence="1 2" key="1">
    <citation type="submission" date="2019-03" db="EMBL/GenBank/DDBJ databases">
        <title>Genome Sequencing and Assembly of Various Microbes Isolated from Partially Reclaimed Soil and Acid Mine Drainage (AMD) Site.</title>
        <authorList>
            <person name="Steinbock B."/>
            <person name="Bechtold R."/>
            <person name="Sevigny J.L."/>
            <person name="Thomas D."/>
            <person name="Cuthill L.R."/>
            <person name="Aveiro Johannsen E.J."/>
            <person name="Thomas K."/>
            <person name="Ghosh A."/>
        </authorList>
    </citation>
    <scope>NUCLEOTIDE SEQUENCE [LARGE SCALE GENOMIC DNA]</scope>
    <source>
        <strain evidence="1 2">S-A1</strain>
    </source>
</reference>
<proteinExistence type="predicted"/>
<name>A0A4R5XJS6_9MICC</name>
<dbReference type="Proteomes" id="UP000294621">
    <property type="component" value="Unassembled WGS sequence"/>
</dbReference>
<dbReference type="AlphaFoldDB" id="A0A4R5XJS6"/>
<organism evidence="1 2">
    <name type="scientific">Arthrobacter nitrophenolicus</name>
    <dbReference type="NCBI Taxonomy" id="683150"/>
    <lineage>
        <taxon>Bacteria</taxon>
        <taxon>Bacillati</taxon>
        <taxon>Actinomycetota</taxon>
        <taxon>Actinomycetes</taxon>
        <taxon>Micrococcales</taxon>
        <taxon>Micrococcaceae</taxon>
        <taxon>Arthrobacter</taxon>
    </lineage>
</organism>
<comment type="caution">
    <text evidence="1">The sequence shown here is derived from an EMBL/GenBank/DDBJ whole genome shotgun (WGS) entry which is preliminary data.</text>
</comment>
<evidence type="ECO:0000313" key="2">
    <source>
        <dbReference type="Proteomes" id="UP000294621"/>
    </source>
</evidence>
<sequence>MYDHSEQGTTERGTCHQAPGCGLDRGVTGPFLGESMMLGEGLFANGRPEYDKEPGTGTTGAKALITVKAAPQPYANHGDTVCVAGLRLTDSGPEWIRLYPIPFRYLEADAKFKKYDVVKMKITPASKDRRPESYTPVLSSLSIDSHLDPWKPRHPHVYPLVGAFNSCELYSRALDGSAGPSLAAVVPADIDKLELGLFDGWTPAQQAKMEAHLHQDTLFGPKTDKSILSPPRFEGHYRYRCAARTCKGHRQGLLDWEFTELQRRHKADTDEAAKAAIQKRFLDQLCAPAREPVFFLGNQLKRPQAFGVLGIYAAAP</sequence>
<evidence type="ECO:0000313" key="1">
    <source>
        <dbReference type="EMBL" id="TDL31584.1"/>
    </source>
</evidence>
<gene>
    <name evidence="1" type="ORF">E2R57_21340</name>
</gene>
<dbReference type="EMBL" id="SMZQ01000022">
    <property type="protein sequence ID" value="TDL31584.1"/>
    <property type="molecule type" value="Genomic_DNA"/>
</dbReference>